<evidence type="ECO:0008006" key="9">
    <source>
        <dbReference type="Google" id="ProtNLM"/>
    </source>
</evidence>
<evidence type="ECO:0000313" key="7">
    <source>
        <dbReference type="EMBL" id="KAK7032270.1"/>
    </source>
</evidence>
<keyword evidence="3 6" id="KW-1133">Transmembrane helix</keyword>
<reference evidence="7 8" key="1">
    <citation type="submission" date="2024-01" db="EMBL/GenBank/DDBJ databases">
        <title>A draft genome for a cacao thread blight-causing isolate of Paramarasmius palmivorus.</title>
        <authorList>
            <person name="Baruah I.K."/>
            <person name="Bukari Y."/>
            <person name="Amoako-Attah I."/>
            <person name="Meinhardt L.W."/>
            <person name="Bailey B.A."/>
            <person name="Cohen S.P."/>
        </authorList>
    </citation>
    <scope>NUCLEOTIDE SEQUENCE [LARGE SCALE GENOMIC DNA]</scope>
    <source>
        <strain evidence="7 8">GH-12</strain>
    </source>
</reference>
<organism evidence="7 8">
    <name type="scientific">Paramarasmius palmivorus</name>
    <dbReference type="NCBI Taxonomy" id="297713"/>
    <lineage>
        <taxon>Eukaryota</taxon>
        <taxon>Fungi</taxon>
        <taxon>Dikarya</taxon>
        <taxon>Basidiomycota</taxon>
        <taxon>Agaricomycotina</taxon>
        <taxon>Agaricomycetes</taxon>
        <taxon>Agaricomycetidae</taxon>
        <taxon>Agaricales</taxon>
        <taxon>Marasmiineae</taxon>
        <taxon>Marasmiaceae</taxon>
        <taxon>Paramarasmius</taxon>
    </lineage>
</organism>
<sequence length="411" mass="44099">MARIYSRFLQTRYLLFAVASLVLVNAIKPYSPASLSITKKDIDQCLSVQQLSALKAQLEEEESPIMRRIFAVLFPFGPAWNSILGTFYISSVPNFILAFIPEHLSGDTLNTMTAFATGGLLSDVFLHLVPHSFMGEHQDMGAHFIMIEEKRNILIGLGIFLGFASFFMMEKTLRVLGGGDDNHHSHSHSPDVDSHTSGVTQVVEATGISSTPSQSALKSRKASPNHSDTNSVSASPAVASSGPSKLSAYLNLFGDFVHNITDGLAMAASFYASPLIGATTTLACFAHEIPHEIADYSILIRSGFSKRQAMQSQFLTAVGIAVATTSADTATSDHAMDFAAGLRQNANGLLGTTLLISDLVIPFVAGGFLYIGAVAVLPTLLEQSKSGKQALREFAAMSFGVACMFFVAWNE</sequence>
<keyword evidence="2 6" id="KW-0812">Transmembrane</keyword>
<name>A0AAW0C0A5_9AGAR</name>
<dbReference type="InterPro" id="IPR003689">
    <property type="entry name" value="ZIP"/>
</dbReference>
<dbReference type="PANTHER" id="PTHR16950">
    <property type="entry name" value="ZINC TRANSPORTER SLC39A7 HISTIDINE-RICH MEMBRANE PROTEIN KE4"/>
    <property type="match status" value="1"/>
</dbReference>
<evidence type="ECO:0000256" key="3">
    <source>
        <dbReference type="ARBA" id="ARBA00022989"/>
    </source>
</evidence>
<dbReference type="GO" id="GO:0016020">
    <property type="term" value="C:membrane"/>
    <property type="evidence" value="ECO:0007669"/>
    <property type="project" value="UniProtKB-SubCell"/>
</dbReference>
<evidence type="ECO:0000256" key="4">
    <source>
        <dbReference type="ARBA" id="ARBA00023136"/>
    </source>
</evidence>
<dbReference type="EMBL" id="JAYKXP010000066">
    <property type="protein sequence ID" value="KAK7032270.1"/>
    <property type="molecule type" value="Genomic_DNA"/>
</dbReference>
<feature type="transmembrane region" description="Helical" evidence="6">
    <location>
        <begin position="153"/>
        <end position="169"/>
    </location>
</feature>
<feature type="region of interest" description="Disordered" evidence="5">
    <location>
        <begin position="209"/>
        <end position="241"/>
    </location>
</feature>
<feature type="transmembrane region" description="Helical" evidence="6">
    <location>
        <begin position="79"/>
        <end position="100"/>
    </location>
</feature>
<comment type="caution">
    <text evidence="7">The sequence shown here is derived from an EMBL/GenBank/DDBJ whole genome shotgun (WGS) entry which is preliminary data.</text>
</comment>
<dbReference type="PANTHER" id="PTHR16950:SF16">
    <property type="entry name" value="ZINC TRANSPORTER ZIP13"/>
    <property type="match status" value="1"/>
</dbReference>
<dbReference type="Proteomes" id="UP001383192">
    <property type="component" value="Unassembled WGS sequence"/>
</dbReference>
<dbReference type="GO" id="GO:0006882">
    <property type="term" value="P:intracellular zinc ion homeostasis"/>
    <property type="evidence" value="ECO:0007669"/>
    <property type="project" value="TreeGrafter"/>
</dbReference>
<gene>
    <name evidence="7" type="ORF">VNI00_013229</name>
</gene>
<accession>A0AAW0C0A5</accession>
<dbReference type="Pfam" id="PF02535">
    <property type="entry name" value="Zip"/>
    <property type="match status" value="1"/>
</dbReference>
<feature type="transmembrane region" description="Helical" evidence="6">
    <location>
        <begin position="112"/>
        <end position="133"/>
    </location>
</feature>
<keyword evidence="8" id="KW-1185">Reference proteome</keyword>
<keyword evidence="4 6" id="KW-0472">Membrane</keyword>
<evidence type="ECO:0000256" key="1">
    <source>
        <dbReference type="ARBA" id="ARBA00004141"/>
    </source>
</evidence>
<evidence type="ECO:0000256" key="6">
    <source>
        <dbReference type="SAM" id="Phobius"/>
    </source>
</evidence>
<dbReference type="AlphaFoldDB" id="A0AAW0C0A5"/>
<feature type="transmembrane region" description="Helical" evidence="6">
    <location>
        <begin position="393"/>
        <end position="409"/>
    </location>
</feature>
<dbReference type="GO" id="GO:0005385">
    <property type="term" value="F:zinc ion transmembrane transporter activity"/>
    <property type="evidence" value="ECO:0007669"/>
    <property type="project" value="TreeGrafter"/>
</dbReference>
<evidence type="ECO:0000256" key="2">
    <source>
        <dbReference type="ARBA" id="ARBA00022692"/>
    </source>
</evidence>
<evidence type="ECO:0000313" key="8">
    <source>
        <dbReference type="Proteomes" id="UP001383192"/>
    </source>
</evidence>
<proteinExistence type="predicted"/>
<feature type="transmembrane region" description="Helical" evidence="6">
    <location>
        <begin position="359"/>
        <end position="381"/>
    </location>
</feature>
<protein>
    <recommendedName>
        <fullName evidence="9">ZIP-like iron-zinc transporter</fullName>
    </recommendedName>
</protein>
<evidence type="ECO:0000256" key="5">
    <source>
        <dbReference type="SAM" id="MobiDB-lite"/>
    </source>
</evidence>
<comment type="subcellular location">
    <subcellularLocation>
        <location evidence="1">Membrane</location>
        <topology evidence="1">Multi-pass membrane protein</topology>
    </subcellularLocation>
</comment>
<feature type="compositionally biased region" description="Low complexity" evidence="5">
    <location>
        <begin position="231"/>
        <end position="241"/>
    </location>
</feature>